<dbReference type="OrthoDB" id="9815644at2"/>
<organism evidence="3 4">
    <name type="scientific">Pseudohalioglobus lutimaris</name>
    <dbReference type="NCBI Taxonomy" id="1737061"/>
    <lineage>
        <taxon>Bacteria</taxon>
        <taxon>Pseudomonadati</taxon>
        <taxon>Pseudomonadota</taxon>
        <taxon>Gammaproteobacteria</taxon>
        <taxon>Cellvibrionales</taxon>
        <taxon>Halieaceae</taxon>
        <taxon>Pseudohalioglobus</taxon>
    </lineage>
</organism>
<dbReference type="Pfam" id="PF13489">
    <property type="entry name" value="Methyltransf_23"/>
    <property type="match status" value="1"/>
</dbReference>
<name>A0A2N5X7Q0_9GAMM</name>
<dbReference type="Proteomes" id="UP000235005">
    <property type="component" value="Unassembled WGS sequence"/>
</dbReference>
<dbReference type="EMBL" id="PKUS01000002">
    <property type="protein sequence ID" value="PLW70498.1"/>
    <property type="molecule type" value="Genomic_DNA"/>
</dbReference>
<feature type="transmembrane region" description="Helical" evidence="2">
    <location>
        <begin position="264"/>
        <end position="285"/>
    </location>
</feature>
<evidence type="ECO:0000313" key="4">
    <source>
        <dbReference type="Proteomes" id="UP000235005"/>
    </source>
</evidence>
<accession>A0A2N5X7Q0</accession>
<proteinExistence type="predicted"/>
<dbReference type="InterPro" id="IPR029063">
    <property type="entry name" value="SAM-dependent_MTases_sf"/>
</dbReference>
<sequence>MRQTQCPVCSLAPNAEEQELSLILCSRCGVTWTLILREVDTAALYADEVYAVVDNRDSAFEKIIMREAGSVLKQARRLLAPGANRLLDFGCGKGQFLYRAAQEGWVVSGVETAPERAEFARNCYGVAVQEGLYTDGKLDGEGYDLITLNHVLEHLPQPVALLDRLLVNNLADGGVVMLEVPRLDSWQSRLAGRRWMHLDFPKHLTHWTHDTLASKMNEIGYEVIGQRRFSVHLGVLGMLQALASRTGFNDNIIVALKHRRTLPLMARIAMLLPLAFALEVLAIPFGRTGILGFFLQKSPAKAQ</sequence>
<dbReference type="CDD" id="cd02440">
    <property type="entry name" value="AdoMet_MTases"/>
    <property type="match status" value="1"/>
</dbReference>
<evidence type="ECO:0000313" key="3">
    <source>
        <dbReference type="EMBL" id="PLW70498.1"/>
    </source>
</evidence>
<keyword evidence="2" id="KW-0472">Membrane</keyword>
<dbReference type="PANTHER" id="PTHR43861:SF3">
    <property type="entry name" value="PUTATIVE (AFU_ORTHOLOGUE AFUA_2G14390)-RELATED"/>
    <property type="match status" value="1"/>
</dbReference>
<dbReference type="GO" id="GO:0008168">
    <property type="term" value="F:methyltransferase activity"/>
    <property type="evidence" value="ECO:0007669"/>
    <property type="project" value="UniProtKB-KW"/>
</dbReference>
<keyword evidence="4" id="KW-1185">Reference proteome</keyword>
<reference evidence="3 4" key="1">
    <citation type="submission" date="2018-01" db="EMBL/GenBank/DDBJ databases">
        <title>The draft genome sequence of Halioglobus lutimaris HF004.</title>
        <authorList>
            <person name="Du Z.-J."/>
            <person name="Shi M.-J."/>
        </authorList>
    </citation>
    <scope>NUCLEOTIDE SEQUENCE [LARGE SCALE GENOMIC DNA]</scope>
    <source>
        <strain evidence="3 4">HF004</strain>
    </source>
</reference>
<gene>
    <name evidence="3" type="ORF">C0039_03315</name>
</gene>
<dbReference type="AlphaFoldDB" id="A0A2N5X7Q0"/>
<evidence type="ECO:0000256" key="1">
    <source>
        <dbReference type="ARBA" id="ARBA00022679"/>
    </source>
</evidence>
<keyword evidence="3" id="KW-0489">Methyltransferase</keyword>
<evidence type="ECO:0000256" key="2">
    <source>
        <dbReference type="SAM" id="Phobius"/>
    </source>
</evidence>
<dbReference type="SUPFAM" id="SSF53335">
    <property type="entry name" value="S-adenosyl-L-methionine-dependent methyltransferases"/>
    <property type="match status" value="1"/>
</dbReference>
<keyword evidence="2" id="KW-0812">Transmembrane</keyword>
<dbReference type="Gene3D" id="3.40.50.150">
    <property type="entry name" value="Vaccinia Virus protein VP39"/>
    <property type="match status" value="1"/>
</dbReference>
<dbReference type="RefSeq" id="WP_101517374.1">
    <property type="nucleotide sequence ID" value="NZ_PKUS01000002.1"/>
</dbReference>
<keyword evidence="2" id="KW-1133">Transmembrane helix</keyword>
<keyword evidence="1 3" id="KW-0808">Transferase</keyword>
<comment type="caution">
    <text evidence="3">The sequence shown here is derived from an EMBL/GenBank/DDBJ whole genome shotgun (WGS) entry which is preliminary data.</text>
</comment>
<dbReference type="GO" id="GO:0032259">
    <property type="term" value="P:methylation"/>
    <property type="evidence" value="ECO:0007669"/>
    <property type="project" value="UniProtKB-KW"/>
</dbReference>
<dbReference type="PANTHER" id="PTHR43861">
    <property type="entry name" value="TRANS-ACONITATE 2-METHYLTRANSFERASE-RELATED"/>
    <property type="match status" value="1"/>
</dbReference>
<protein>
    <submittedName>
        <fullName evidence="3">Class I SAM-dependent methyltransferase</fullName>
    </submittedName>
</protein>